<feature type="binding site" evidence="18">
    <location>
        <position position="389"/>
    </location>
    <ligand>
        <name>acetyl-CoA</name>
        <dbReference type="ChEBI" id="CHEBI:57288"/>
    </ligand>
</feature>
<keyword evidence="10 18" id="KW-0133">Cell shape</keyword>
<evidence type="ECO:0000256" key="14">
    <source>
        <dbReference type="ARBA" id="ARBA00023316"/>
    </source>
</evidence>
<evidence type="ECO:0000256" key="17">
    <source>
        <dbReference type="ARBA" id="ARBA00049628"/>
    </source>
</evidence>
<feature type="binding site" evidence="18">
    <location>
        <position position="228"/>
    </location>
    <ligand>
        <name>UDP-N-acetyl-alpha-D-glucosamine</name>
        <dbReference type="ChEBI" id="CHEBI:57705"/>
    </ligand>
</feature>
<evidence type="ECO:0000256" key="3">
    <source>
        <dbReference type="ARBA" id="ARBA00007947"/>
    </source>
</evidence>
<comment type="similarity">
    <text evidence="3 18">In the N-terminal section; belongs to the N-acetylglucosamine-1-phosphate uridyltransferase family.</text>
</comment>
<dbReference type="InterPro" id="IPR029044">
    <property type="entry name" value="Nucleotide-diphossugar_trans"/>
</dbReference>
<dbReference type="NCBIfam" id="NF010933">
    <property type="entry name" value="PRK14353.1"/>
    <property type="match status" value="1"/>
</dbReference>
<dbReference type="GO" id="GO:0019134">
    <property type="term" value="F:glucosamine-1-phosphate N-acetyltransferase activity"/>
    <property type="evidence" value="ECO:0007669"/>
    <property type="project" value="UniProtKB-UniRule"/>
</dbReference>
<dbReference type="Pfam" id="PF12804">
    <property type="entry name" value="NTP_transf_3"/>
    <property type="match status" value="1"/>
</dbReference>
<evidence type="ECO:0000313" key="20">
    <source>
        <dbReference type="EMBL" id="NFV80380.1"/>
    </source>
</evidence>
<dbReference type="InterPro" id="IPR050065">
    <property type="entry name" value="GlmU-like"/>
</dbReference>
<dbReference type="InterPro" id="IPR005882">
    <property type="entry name" value="Bifunctional_GlmU"/>
</dbReference>
<comment type="catalytic activity">
    <reaction evidence="16 18">
        <text>N-acetyl-alpha-D-glucosamine 1-phosphate + UTP + H(+) = UDP-N-acetyl-alpha-D-glucosamine + diphosphate</text>
        <dbReference type="Rhea" id="RHEA:13509"/>
        <dbReference type="ChEBI" id="CHEBI:15378"/>
        <dbReference type="ChEBI" id="CHEBI:33019"/>
        <dbReference type="ChEBI" id="CHEBI:46398"/>
        <dbReference type="ChEBI" id="CHEBI:57705"/>
        <dbReference type="ChEBI" id="CHEBI:57776"/>
        <dbReference type="EC" id="2.7.7.23"/>
    </reaction>
</comment>
<keyword evidence="8 18" id="KW-0677">Repeat</keyword>
<evidence type="ECO:0000256" key="5">
    <source>
        <dbReference type="ARBA" id="ARBA00022679"/>
    </source>
</evidence>
<dbReference type="GO" id="GO:0000287">
    <property type="term" value="F:magnesium ion binding"/>
    <property type="evidence" value="ECO:0007669"/>
    <property type="project" value="UniProtKB-UniRule"/>
</dbReference>
<comment type="cofactor">
    <cofactor evidence="18">
        <name>Mg(2+)</name>
        <dbReference type="ChEBI" id="CHEBI:18420"/>
    </cofactor>
    <text evidence="18">Binds 1 Mg(2+) ion per subunit.</text>
</comment>
<feature type="binding site" evidence="18">
    <location>
        <position position="228"/>
    </location>
    <ligand>
        <name>Mg(2+)</name>
        <dbReference type="ChEBI" id="CHEBI:18420"/>
    </ligand>
</feature>
<dbReference type="PANTHER" id="PTHR43584:SF3">
    <property type="entry name" value="BIFUNCTIONAL PROTEIN GLMU"/>
    <property type="match status" value="1"/>
</dbReference>
<feature type="binding site" evidence="18">
    <location>
        <position position="364"/>
    </location>
    <ligand>
        <name>acetyl-CoA</name>
        <dbReference type="ChEBI" id="CHEBI:57288"/>
    </ligand>
</feature>
<dbReference type="InterPro" id="IPR011004">
    <property type="entry name" value="Trimer_LpxA-like_sf"/>
</dbReference>
<gene>
    <name evidence="18 20" type="primary">glmU</name>
    <name evidence="20" type="ORF">G4223_09680</name>
</gene>
<dbReference type="EC" id="2.7.7.23" evidence="18"/>
<feature type="binding site" evidence="18">
    <location>
        <begin position="370"/>
        <end position="371"/>
    </location>
    <ligand>
        <name>acetyl-CoA</name>
        <dbReference type="ChEBI" id="CHEBI:57288"/>
    </ligand>
</feature>
<dbReference type="EC" id="2.3.1.157" evidence="18"/>
<evidence type="ECO:0000256" key="13">
    <source>
        <dbReference type="ARBA" id="ARBA00023315"/>
    </source>
</evidence>
<dbReference type="InterPro" id="IPR018357">
    <property type="entry name" value="Hexapep_transf_CS"/>
</dbReference>
<feature type="binding site" evidence="18">
    <location>
        <position position="335"/>
    </location>
    <ligand>
        <name>UDP-N-acetyl-alpha-D-glucosamine</name>
        <dbReference type="ChEBI" id="CHEBI:57705"/>
    </ligand>
</feature>
<comment type="pathway">
    <text evidence="18">Nucleotide-sugar biosynthesis; UDP-N-acetyl-alpha-D-glucosamine biosynthesis; UDP-N-acetyl-alpha-D-glucosamine from N-acetyl-alpha-D-glucosamine 1-phosphate: step 1/1.</text>
</comment>
<dbReference type="GO" id="GO:0003977">
    <property type="term" value="F:UDP-N-acetylglucosamine diphosphorylase activity"/>
    <property type="evidence" value="ECO:0007669"/>
    <property type="project" value="UniProtKB-UniRule"/>
</dbReference>
<feature type="binding site" evidence="18">
    <location>
        <position position="74"/>
    </location>
    <ligand>
        <name>UDP-N-acetyl-alpha-D-glucosamine</name>
        <dbReference type="ChEBI" id="CHEBI:57705"/>
    </ligand>
</feature>
<dbReference type="GO" id="GO:0071555">
    <property type="term" value="P:cell wall organization"/>
    <property type="evidence" value="ECO:0007669"/>
    <property type="project" value="UniProtKB-KW"/>
</dbReference>
<feature type="binding site" evidence="18">
    <location>
        <begin position="102"/>
        <end position="104"/>
    </location>
    <ligand>
        <name>UDP-N-acetyl-alpha-D-glucosamine</name>
        <dbReference type="ChEBI" id="CHEBI:57705"/>
    </ligand>
</feature>
<evidence type="ECO:0000256" key="4">
    <source>
        <dbReference type="ARBA" id="ARBA00022490"/>
    </source>
</evidence>
<evidence type="ECO:0000313" key="21">
    <source>
        <dbReference type="Proteomes" id="UP000480684"/>
    </source>
</evidence>
<dbReference type="GO" id="GO:0000902">
    <property type="term" value="P:cell morphogenesis"/>
    <property type="evidence" value="ECO:0007669"/>
    <property type="project" value="UniProtKB-UniRule"/>
</dbReference>
<keyword evidence="4 18" id="KW-0963">Cytoplasm</keyword>
<dbReference type="NCBIfam" id="TIGR01173">
    <property type="entry name" value="glmU"/>
    <property type="match status" value="1"/>
</dbReference>
<feature type="binding site" evidence="18">
    <location>
        <position position="424"/>
    </location>
    <ligand>
        <name>acetyl-CoA</name>
        <dbReference type="ChEBI" id="CHEBI:57288"/>
    </ligand>
</feature>
<feature type="binding site" evidence="18">
    <location>
        <position position="171"/>
    </location>
    <ligand>
        <name>UDP-N-acetyl-alpha-D-glucosamine</name>
        <dbReference type="ChEBI" id="CHEBI:57705"/>
    </ligand>
</feature>
<dbReference type="GO" id="GO:0005737">
    <property type="term" value="C:cytoplasm"/>
    <property type="evidence" value="ECO:0007669"/>
    <property type="project" value="UniProtKB-SubCell"/>
</dbReference>
<evidence type="ECO:0000256" key="9">
    <source>
        <dbReference type="ARBA" id="ARBA00022842"/>
    </source>
</evidence>
<feature type="active site" description="Proton acceptor" evidence="18">
    <location>
        <position position="347"/>
    </location>
</feature>
<feature type="region of interest" description="N-acetyltransferase" evidence="18">
    <location>
        <begin position="252"/>
        <end position="449"/>
    </location>
</feature>
<comment type="similarity">
    <text evidence="2 18">In the C-terminal section; belongs to the transferase hexapeptide repeat family.</text>
</comment>
<dbReference type="SUPFAM" id="SSF51161">
    <property type="entry name" value="Trimeric LpxA-like enzymes"/>
    <property type="match status" value="1"/>
</dbReference>
<comment type="function">
    <text evidence="17 18">Catalyzes the last two sequential reactions in the de novo biosynthetic pathway for UDP-N-acetylglucosamine (UDP-GlcNAc). The C-terminal domain catalyzes the transfer of acetyl group from acetyl coenzyme A to glucosamine-1-phosphate (GlcN-1-P) to produce N-acetylglucosamine-1-phosphate (GlcNAc-1-P), which is converted into UDP-GlcNAc by the transfer of uridine 5-monophosphate (from uridine 5-triphosphate), a reaction catalyzed by the N-terminal domain.</text>
</comment>
<dbReference type="InterPro" id="IPR001451">
    <property type="entry name" value="Hexapep"/>
</dbReference>
<keyword evidence="12 18" id="KW-0511">Multifunctional enzyme</keyword>
<keyword evidence="21" id="KW-1185">Reference proteome</keyword>
<evidence type="ECO:0000256" key="1">
    <source>
        <dbReference type="ARBA" id="ARBA00004496"/>
    </source>
</evidence>
<reference evidence="20 21" key="1">
    <citation type="submission" date="2020-02" db="EMBL/GenBank/DDBJ databases">
        <authorList>
            <person name="Dziuba M."/>
            <person name="Kuznetsov B."/>
            <person name="Mardanov A."/>
            <person name="Ravin N."/>
            <person name="Grouzdev D."/>
        </authorList>
    </citation>
    <scope>NUCLEOTIDE SEQUENCE [LARGE SCALE GENOMIC DNA]</scope>
    <source>
        <strain evidence="20 21">SpK</strain>
    </source>
</reference>
<dbReference type="Proteomes" id="UP000480684">
    <property type="component" value="Unassembled WGS sequence"/>
</dbReference>
<dbReference type="UniPathway" id="UPA00973"/>
<dbReference type="RefSeq" id="WP_163678516.1">
    <property type="nucleotide sequence ID" value="NZ_JAAIYP010000036.1"/>
</dbReference>
<keyword evidence="13 18" id="KW-0012">Acyltransferase</keyword>
<feature type="binding site" evidence="18">
    <location>
        <position position="407"/>
    </location>
    <ligand>
        <name>acetyl-CoA</name>
        <dbReference type="ChEBI" id="CHEBI:57288"/>
    </ligand>
</feature>
<sequence>MASSQLAIIVLAAGMGTRMKSDLPKVMHPLAGRPMVSHLMDTISGLNPDRVVVVVGPGMDQVAEAVAPAKTVVQGERQGTGHAVRQAREALADFTGDVLVLYGDTPLITRETLERMLAERRGPKDPAVVVLGFKPRDAGHYGRLVVGAEGLKAIVEWKDANHDQREIPLCNSGVMAIDGNRLWGLVERIGNDNAKGEYYLTDLVSLARADGATCSFVLGEEEELLGVNSRVELADAEAVAQARLRDRAMEDGATLIDPASVWFAWDTKLGRDVVVWPHVVFGPGVTVGDGVVIKGFCHFEQCSIADGADVGPYARLRPGAEVGARCHVGNFVEIKKAVLEDGAKVNHLTYVGDARVGAGANVGAGTITCNYDGFNKSFTDIGAGAFIGSNSSLVAPIKIGAGAIVGAGSVVTRDVSPGALAVTRANQMELSGWADRFRDKKRADKPNGK</sequence>
<comment type="pathway">
    <text evidence="18">Nucleotide-sugar biosynthesis; UDP-N-acetyl-alpha-D-glucosamine biosynthesis; N-acetyl-alpha-D-glucosamine 1-phosphate from alpha-D-glucosamine 6-phosphate (route II): step 2/2.</text>
</comment>
<evidence type="ECO:0000256" key="18">
    <source>
        <dbReference type="HAMAP-Rule" id="MF_01631"/>
    </source>
</evidence>
<dbReference type="CDD" id="cd02540">
    <property type="entry name" value="GT2_GlmU_N_bac"/>
    <property type="match status" value="1"/>
</dbReference>
<evidence type="ECO:0000256" key="15">
    <source>
        <dbReference type="ARBA" id="ARBA00048247"/>
    </source>
</evidence>
<dbReference type="InterPro" id="IPR025877">
    <property type="entry name" value="MobA-like_NTP_Trfase"/>
</dbReference>
<dbReference type="EMBL" id="JAAIYP010000036">
    <property type="protein sequence ID" value="NFV80380.1"/>
    <property type="molecule type" value="Genomic_DNA"/>
</dbReference>
<evidence type="ECO:0000256" key="11">
    <source>
        <dbReference type="ARBA" id="ARBA00022984"/>
    </source>
</evidence>
<evidence type="ECO:0000256" key="12">
    <source>
        <dbReference type="ARBA" id="ARBA00023268"/>
    </source>
</evidence>
<feature type="region of interest" description="Linker" evidence="18">
    <location>
        <begin position="231"/>
        <end position="251"/>
    </location>
</feature>
<evidence type="ECO:0000256" key="7">
    <source>
        <dbReference type="ARBA" id="ARBA00022723"/>
    </source>
</evidence>
<dbReference type="GO" id="GO:0008360">
    <property type="term" value="P:regulation of cell shape"/>
    <property type="evidence" value="ECO:0007669"/>
    <property type="project" value="UniProtKB-KW"/>
</dbReference>
<keyword evidence="5 18" id="KW-0808">Transferase</keyword>
<comment type="pathway">
    <text evidence="18">Bacterial outer membrane biogenesis; LPS lipid A biosynthesis.</text>
</comment>
<comment type="catalytic activity">
    <reaction evidence="15 18">
        <text>alpha-D-glucosamine 1-phosphate + acetyl-CoA = N-acetyl-alpha-D-glucosamine 1-phosphate + CoA + H(+)</text>
        <dbReference type="Rhea" id="RHEA:13725"/>
        <dbReference type="ChEBI" id="CHEBI:15378"/>
        <dbReference type="ChEBI" id="CHEBI:57287"/>
        <dbReference type="ChEBI" id="CHEBI:57288"/>
        <dbReference type="ChEBI" id="CHEBI:57776"/>
        <dbReference type="ChEBI" id="CHEBI:58516"/>
        <dbReference type="EC" id="2.3.1.157"/>
    </reaction>
</comment>
<comment type="caution">
    <text evidence="20">The sequence shown here is derived from an EMBL/GenBank/DDBJ whole genome shotgun (WGS) entry which is preliminary data.</text>
</comment>
<evidence type="ECO:0000256" key="6">
    <source>
        <dbReference type="ARBA" id="ARBA00022695"/>
    </source>
</evidence>
<feature type="binding site" evidence="18">
    <location>
        <position position="361"/>
    </location>
    <ligand>
        <name>UDP-N-acetyl-alpha-D-glucosamine</name>
        <dbReference type="ChEBI" id="CHEBI:57705"/>
    </ligand>
</feature>
<feature type="binding site" evidence="18">
    <location>
        <begin position="11"/>
        <end position="14"/>
    </location>
    <ligand>
        <name>UDP-N-acetyl-alpha-D-glucosamine</name>
        <dbReference type="ChEBI" id="CHEBI:57705"/>
    </ligand>
</feature>
<evidence type="ECO:0000256" key="10">
    <source>
        <dbReference type="ARBA" id="ARBA00022960"/>
    </source>
</evidence>
<dbReference type="GO" id="GO:0009252">
    <property type="term" value="P:peptidoglycan biosynthetic process"/>
    <property type="evidence" value="ECO:0007669"/>
    <property type="project" value="UniProtKB-UniRule"/>
</dbReference>
<dbReference type="Pfam" id="PF00132">
    <property type="entry name" value="Hexapep"/>
    <property type="match status" value="2"/>
</dbReference>
<dbReference type="InterPro" id="IPR038009">
    <property type="entry name" value="GlmU_C_LbH"/>
</dbReference>
<dbReference type="PANTHER" id="PTHR43584">
    <property type="entry name" value="NUCLEOTIDYL TRANSFERASE"/>
    <property type="match status" value="1"/>
</dbReference>
<keyword evidence="11 18" id="KW-0573">Peptidoglycan synthesis</keyword>
<comment type="subcellular location">
    <subcellularLocation>
        <location evidence="1 18">Cytoplasm</location>
    </subcellularLocation>
</comment>
<feature type="binding site" evidence="18">
    <location>
        <position position="142"/>
    </location>
    <ligand>
        <name>UDP-N-acetyl-alpha-D-glucosamine</name>
        <dbReference type="ChEBI" id="CHEBI:57705"/>
    </ligand>
</feature>
<keyword evidence="6 18" id="KW-0548">Nucleotidyltransferase</keyword>
<dbReference type="GO" id="GO:0009245">
    <property type="term" value="P:lipid A biosynthetic process"/>
    <property type="evidence" value="ECO:0007669"/>
    <property type="project" value="UniProtKB-UniRule"/>
</dbReference>
<evidence type="ECO:0000259" key="19">
    <source>
        <dbReference type="Pfam" id="PF12804"/>
    </source>
</evidence>
<keyword evidence="7 18" id="KW-0479">Metal-binding</keyword>
<keyword evidence="9 18" id="KW-0460">Magnesium</keyword>
<dbReference type="GO" id="GO:0006048">
    <property type="term" value="P:UDP-N-acetylglucosamine biosynthetic process"/>
    <property type="evidence" value="ECO:0007669"/>
    <property type="project" value="UniProtKB-UniPathway"/>
</dbReference>
<keyword evidence="14 18" id="KW-0961">Cell wall biogenesis/degradation</keyword>
<feature type="binding site" evidence="18">
    <location>
        <position position="104"/>
    </location>
    <ligand>
        <name>Mg(2+)</name>
        <dbReference type="ChEBI" id="CHEBI:18420"/>
    </ligand>
</feature>
<dbReference type="SUPFAM" id="SSF53448">
    <property type="entry name" value="Nucleotide-diphospho-sugar transferases"/>
    <property type="match status" value="1"/>
</dbReference>
<dbReference type="PROSITE" id="PS00101">
    <property type="entry name" value="HEXAPEP_TRANSFERASES"/>
    <property type="match status" value="1"/>
</dbReference>
<accession>A0A7C9QTP0</accession>
<comment type="subunit">
    <text evidence="18">Homotrimer.</text>
</comment>
<feature type="region of interest" description="Pyrophosphorylase" evidence="18">
    <location>
        <begin position="1"/>
        <end position="230"/>
    </location>
</feature>
<organism evidence="20 21">
    <name type="scientific">Magnetospirillum aberrantis SpK</name>
    <dbReference type="NCBI Taxonomy" id="908842"/>
    <lineage>
        <taxon>Bacteria</taxon>
        <taxon>Pseudomonadati</taxon>
        <taxon>Pseudomonadota</taxon>
        <taxon>Alphaproteobacteria</taxon>
        <taxon>Rhodospirillales</taxon>
        <taxon>Rhodospirillaceae</taxon>
        <taxon>Magnetospirillum</taxon>
    </lineage>
</organism>
<feature type="binding site" evidence="18">
    <location>
        <position position="350"/>
    </location>
    <ligand>
        <name>UDP-N-acetyl-alpha-D-glucosamine</name>
        <dbReference type="ChEBI" id="CHEBI:57705"/>
    </ligand>
</feature>
<dbReference type="HAMAP" id="MF_01631">
    <property type="entry name" value="GlmU"/>
    <property type="match status" value="1"/>
</dbReference>
<protein>
    <recommendedName>
        <fullName evidence="18">Bifunctional protein GlmU</fullName>
    </recommendedName>
    <domain>
        <recommendedName>
            <fullName evidence="18">UDP-N-acetylglucosamine pyrophosphorylase</fullName>
            <ecNumber evidence="18">2.7.7.23</ecNumber>
        </recommendedName>
        <alternativeName>
            <fullName evidence="18">N-acetylglucosamine-1-phosphate uridyltransferase</fullName>
        </alternativeName>
    </domain>
    <domain>
        <recommendedName>
            <fullName evidence="18">Glucosamine-1-phosphate N-acetyltransferase</fullName>
            <ecNumber evidence="18">2.3.1.157</ecNumber>
        </recommendedName>
    </domain>
</protein>
<feature type="binding site" evidence="18">
    <location>
        <position position="25"/>
    </location>
    <ligand>
        <name>UDP-N-acetyl-alpha-D-glucosamine</name>
        <dbReference type="ChEBI" id="CHEBI:57705"/>
    </ligand>
</feature>
<dbReference type="CDD" id="cd03353">
    <property type="entry name" value="LbH_GlmU_C"/>
    <property type="match status" value="1"/>
</dbReference>
<dbReference type="AlphaFoldDB" id="A0A7C9QTP0"/>
<feature type="binding site" evidence="18">
    <location>
        <position position="156"/>
    </location>
    <ligand>
        <name>UDP-N-acetyl-alpha-D-glucosamine</name>
        <dbReference type="ChEBI" id="CHEBI:57705"/>
    </ligand>
</feature>
<evidence type="ECO:0000256" key="8">
    <source>
        <dbReference type="ARBA" id="ARBA00022737"/>
    </source>
</evidence>
<feature type="binding site" evidence="18">
    <location>
        <position position="317"/>
    </location>
    <ligand>
        <name>UDP-N-acetyl-alpha-D-glucosamine</name>
        <dbReference type="ChEBI" id="CHEBI:57705"/>
    </ligand>
</feature>
<evidence type="ECO:0000256" key="2">
    <source>
        <dbReference type="ARBA" id="ARBA00007707"/>
    </source>
</evidence>
<name>A0A7C9QTP0_9PROT</name>
<dbReference type="UniPathway" id="UPA00113">
    <property type="reaction ID" value="UER00532"/>
</dbReference>
<feature type="domain" description="MobA-like NTP transferase" evidence="19">
    <location>
        <begin position="9"/>
        <end position="130"/>
    </location>
</feature>
<proteinExistence type="inferred from homology"/>
<dbReference type="GO" id="GO:0016020">
    <property type="term" value="C:membrane"/>
    <property type="evidence" value="ECO:0007669"/>
    <property type="project" value="GOC"/>
</dbReference>
<feature type="binding site" evidence="18">
    <location>
        <begin position="79"/>
        <end position="80"/>
    </location>
    <ligand>
        <name>UDP-N-acetyl-alpha-D-glucosamine</name>
        <dbReference type="ChEBI" id="CHEBI:57705"/>
    </ligand>
</feature>
<dbReference type="Gene3D" id="2.160.10.10">
    <property type="entry name" value="Hexapeptide repeat proteins"/>
    <property type="match status" value="1"/>
</dbReference>
<evidence type="ECO:0000256" key="16">
    <source>
        <dbReference type="ARBA" id="ARBA00048493"/>
    </source>
</evidence>
<dbReference type="Gene3D" id="3.90.550.10">
    <property type="entry name" value="Spore Coat Polysaccharide Biosynthesis Protein SpsA, Chain A"/>
    <property type="match status" value="1"/>
</dbReference>